<dbReference type="InterPro" id="IPR007387">
    <property type="entry name" value="TRAP_DctQ"/>
</dbReference>
<evidence type="ECO:0000256" key="2">
    <source>
        <dbReference type="ARBA" id="ARBA00022448"/>
    </source>
</evidence>
<keyword evidence="5 9" id="KW-0812">Transmembrane</keyword>
<dbReference type="RefSeq" id="WP_169146235.1">
    <property type="nucleotide sequence ID" value="NZ_JABBGA010000009.1"/>
</dbReference>
<keyword evidence="12" id="KW-1185">Reference proteome</keyword>
<keyword evidence="3" id="KW-1003">Cell membrane</keyword>
<dbReference type="GO" id="GO:0005886">
    <property type="term" value="C:plasma membrane"/>
    <property type="evidence" value="ECO:0007669"/>
    <property type="project" value="UniProtKB-SubCell"/>
</dbReference>
<dbReference type="EMBL" id="JABBGA010000009">
    <property type="protein sequence ID" value="NML26698.1"/>
    <property type="molecule type" value="Genomic_DNA"/>
</dbReference>
<evidence type="ECO:0000256" key="3">
    <source>
        <dbReference type="ARBA" id="ARBA00022475"/>
    </source>
</evidence>
<evidence type="ECO:0000256" key="6">
    <source>
        <dbReference type="ARBA" id="ARBA00022989"/>
    </source>
</evidence>
<evidence type="ECO:0000256" key="7">
    <source>
        <dbReference type="ARBA" id="ARBA00023136"/>
    </source>
</evidence>
<comment type="caution">
    <text evidence="9">Lacks conserved residue(s) required for the propagation of feature annotation.</text>
</comment>
<evidence type="ECO:0000256" key="4">
    <source>
        <dbReference type="ARBA" id="ARBA00022519"/>
    </source>
</evidence>
<feature type="domain" description="Tripartite ATP-independent periplasmic transporters DctQ component" evidence="10">
    <location>
        <begin position="23"/>
        <end position="151"/>
    </location>
</feature>
<feature type="transmembrane region" description="Helical" evidence="9">
    <location>
        <begin position="86"/>
        <end position="107"/>
    </location>
</feature>
<dbReference type="Pfam" id="PF04290">
    <property type="entry name" value="DctQ"/>
    <property type="match status" value="1"/>
</dbReference>
<accession>A0A848G3A3</accession>
<proteinExistence type="inferred from homology"/>
<comment type="similarity">
    <text evidence="8 9">Belongs to the TRAP transporter small permease family.</text>
</comment>
<evidence type="ECO:0000313" key="12">
    <source>
        <dbReference type="Proteomes" id="UP000580043"/>
    </source>
</evidence>
<dbReference type="PANTHER" id="PTHR35011">
    <property type="entry name" value="2,3-DIKETO-L-GULONATE TRAP TRANSPORTER SMALL PERMEASE PROTEIN YIAM"/>
    <property type="match status" value="1"/>
</dbReference>
<evidence type="ECO:0000256" key="1">
    <source>
        <dbReference type="ARBA" id="ARBA00004429"/>
    </source>
</evidence>
<comment type="function">
    <text evidence="9">Part of the tripartite ATP-independent periplasmic (TRAP) transport system.</text>
</comment>
<evidence type="ECO:0000259" key="10">
    <source>
        <dbReference type="Pfam" id="PF04290"/>
    </source>
</evidence>
<reference evidence="11 12" key="1">
    <citation type="submission" date="2020-04" db="EMBL/GenBank/DDBJ databases">
        <title>Zoogloea sp. G-4-1-14 isolated from soil.</title>
        <authorList>
            <person name="Dahal R.H."/>
        </authorList>
    </citation>
    <scope>NUCLEOTIDE SEQUENCE [LARGE SCALE GENOMIC DNA]</scope>
    <source>
        <strain evidence="11 12">G-4-1-14</strain>
    </source>
</reference>
<evidence type="ECO:0000256" key="5">
    <source>
        <dbReference type="ARBA" id="ARBA00022692"/>
    </source>
</evidence>
<evidence type="ECO:0000256" key="8">
    <source>
        <dbReference type="ARBA" id="ARBA00038436"/>
    </source>
</evidence>
<organism evidence="11 12">
    <name type="scientific">Zoogloea dura</name>
    <dbReference type="NCBI Taxonomy" id="2728840"/>
    <lineage>
        <taxon>Bacteria</taxon>
        <taxon>Pseudomonadati</taxon>
        <taxon>Pseudomonadota</taxon>
        <taxon>Betaproteobacteria</taxon>
        <taxon>Rhodocyclales</taxon>
        <taxon>Zoogloeaceae</taxon>
        <taxon>Zoogloea</taxon>
    </lineage>
</organism>
<dbReference type="GO" id="GO:0015740">
    <property type="term" value="P:C4-dicarboxylate transport"/>
    <property type="evidence" value="ECO:0007669"/>
    <property type="project" value="TreeGrafter"/>
</dbReference>
<feature type="transmembrane region" description="Helical" evidence="9">
    <location>
        <begin position="127"/>
        <end position="148"/>
    </location>
</feature>
<comment type="caution">
    <text evidence="11">The sequence shown here is derived from an EMBL/GenBank/DDBJ whole genome shotgun (WGS) entry which is preliminary data.</text>
</comment>
<comment type="subunit">
    <text evidence="9">The complex comprises the extracytoplasmic solute receptor protein and the two transmembrane proteins.</text>
</comment>
<feature type="transmembrane region" description="Helical" evidence="9">
    <location>
        <begin position="12"/>
        <end position="35"/>
    </location>
</feature>
<evidence type="ECO:0000313" key="11">
    <source>
        <dbReference type="EMBL" id="NML26698.1"/>
    </source>
</evidence>
<dbReference type="PANTHER" id="PTHR35011:SF2">
    <property type="entry name" value="2,3-DIKETO-L-GULONATE TRAP TRANSPORTER SMALL PERMEASE PROTEIN YIAM"/>
    <property type="match status" value="1"/>
</dbReference>
<keyword evidence="7 9" id="KW-0472">Membrane</keyword>
<dbReference type="AlphaFoldDB" id="A0A848G3A3"/>
<dbReference type="GO" id="GO:0022857">
    <property type="term" value="F:transmembrane transporter activity"/>
    <property type="evidence" value="ECO:0007669"/>
    <property type="project" value="UniProtKB-UniRule"/>
</dbReference>
<name>A0A848G3A3_9RHOO</name>
<sequence>MKKIVDGYFHLLKMLIALCLAVMVVLVFGNVVLRYAFNSGIPVSEELSRWLFVWLTFLGALVGMKEHGHLGVDSLVSRLSPFGKKVCLVASQLLILGVLWFLFSGSLAQTQINLDVQAPASGLSMAWFYGIGLVFSVTAAGIVLNDLYRVLAGKLQDHELVMVTESEELAEVAHHHGQVSAPSSIASTAK</sequence>
<gene>
    <name evidence="11" type="ORF">HHL15_13160</name>
</gene>
<dbReference type="InterPro" id="IPR055348">
    <property type="entry name" value="DctQ"/>
</dbReference>
<protein>
    <recommendedName>
        <fullName evidence="9">TRAP transporter small permease protein</fullName>
    </recommendedName>
</protein>
<keyword evidence="2 9" id="KW-0813">Transport</keyword>
<keyword evidence="4 9" id="KW-0997">Cell inner membrane</keyword>
<keyword evidence="6 9" id="KW-1133">Transmembrane helix</keyword>
<comment type="subcellular location">
    <subcellularLocation>
        <location evidence="1 9">Cell inner membrane</location>
        <topology evidence="1 9">Multi-pass membrane protein</topology>
    </subcellularLocation>
</comment>
<evidence type="ECO:0000256" key="9">
    <source>
        <dbReference type="RuleBase" id="RU369079"/>
    </source>
</evidence>
<dbReference type="Proteomes" id="UP000580043">
    <property type="component" value="Unassembled WGS sequence"/>
</dbReference>